<organism evidence="1 2">
    <name type="scientific">Paenibacillus zeirhizosphaerae</name>
    <dbReference type="NCBI Taxonomy" id="2987519"/>
    <lineage>
        <taxon>Bacteria</taxon>
        <taxon>Bacillati</taxon>
        <taxon>Bacillota</taxon>
        <taxon>Bacilli</taxon>
        <taxon>Bacillales</taxon>
        <taxon>Paenibacillaceae</taxon>
        <taxon>Paenibacillus</taxon>
    </lineage>
</organism>
<name>A0ABT9FL40_9BACL</name>
<keyword evidence="2" id="KW-1185">Reference proteome</keyword>
<evidence type="ECO:0000313" key="1">
    <source>
        <dbReference type="EMBL" id="MDP4095446.1"/>
    </source>
</evidence>
<accession>A0ABT9FL40</accession>
<comment type="caution">
    <text evidence="1">The sequence shown here is derived from an EMBL/GenBank/DDBJ whole genome shotgun (WGS) entry which is preliminary data.</text>
</comment>
<reference evidence="1 2" key="1">
    <citation type="submission" date="2022-10" db="EMBL/GenBank/DDBJ databases">
        <title>Paenibacillus description and whole genome data of maize root bacterial community.</title>
        <authorList>
            <person name="Marton D."/>
            <person name="Farkas M."/>
            <person name="Cserhati M."/>
        </authorList>
    </citation>
    <scope>NUCLEOTIDE SEQUENCE [LARGE SCALE GENOMIC DNA]</scope>
    <source>
        <strain evidence="1 2">P96</strain>
    </source>
</reference>
<protein>
    <submittedName>
        <fullName evidence="1">Uncharacterized protein</fullName>
    </submittedName>
</protein>
<gene>
    <name evidence="1" type="ORF">OIN60_01395</name>
</gene>
<proteinExistence type="predicted"/>
<sequence length="60" mass="6889">MKSDLLQLWRAWRHLQELIRFRASGQTHDAANDWLDKEISDLQVDIKKQSSGVGAGRLQA</sequence>
<dbReference type="RefSeq" id="WP_305753074.1">
    <property type="nucleotide sequence ID" value="NZ_JAPCKK010000001.1"/>
</dbReference>
<dbReference type="EMBL" id="JAPCKK010000001">
    <property type="protein sequence ID" value="MDP4095446.1"/>
    <property type="molecule type" value="Genomic_DNA"/>
</dbReference>
<dbReference type="Proteomes" id="UP001241848">
    <property type="component" value="Unassembled WGS sequence"/>
</dbReference>
<evidence type="ECO:0000313" key="2">
    <source>
        <dbReference type="Proteomes" id="UP001241848"/>
    </source>
</evidence>